<name>A0A8J5NHQ9_FUSOX</name>
<dbReference type="GO" id="GO:0046983">
    <property type="term" value="F:protein dimerization activity"/>
    <property type="evidence" value="ECO:0007669"/>
    <property type="project" value="InterPro"/>
</dbReference>
<keyword evidence="5" id="KW-0539">Nucleus</keyword>
<accession>A0A8J5NHQ9</accession>
<proteinExistence type="predicted"/>
<keyword evidence="2" id="KW-0479">Metal-binding</keyword>
<dbReference type="GO" id="GO:0008270">
    <property type="term" value="F:zinc ion binding"/>
    <property type="evidence" value="ECO:0007669"/>
    <property type="project" value="UniProtKB-KW"/>
</dbReference>
<evidence type="ECO:0000256" key="3">
    <source>
        <dbReference type="ARBA" id="ARBA00022771"/>
    </source>
</evidence>
<reference evidence="7" key="1">
    <citation type="submission" date="2021-04" db="EMBL/GenBank/DDBJ databases">
        <title>First draft genome resource for Brassicaceae pathogens Fusarium oxysporum f. sp. raphani and Fusarium oxysporum f. sp. rapae.</title>
        <authorList>
            <person name="Asai S."/>
        </authorList>
    </citation>
    <scope>NUCLEOTIDE SEQUENCE</scope>
    <source>
        <strain evidence="7">Tf1208</strain>
    </source>
</reference>
<dbReference type="AlphaFoldDB" id="A0A8J5NHQ9"/>
<comment type="caution">
    <text evidence="7">The sequence shown here is derived from an EMBL/GenBank/DDBJ whole genome shotgun (WGS) entry which is preliminary data.</text>
</comment>
<dbReference type="PANTHER" id="PTHR46481:SF10">
    <property type="entry name" value="ZINC FINGER BED DOMAIN-CONTAINING PROTEIN 39"/>
    <property type="match status" value="1"/>
</dbReference>
<evidence type="ECO:0000313" key="8">
    <source>
        <dbReference type="Proteomes" id="UP000694050"/>
    </source>
</evidence>
<evidence type="ECO:0000259" key="6">
    <source>
        <dbReference type="Pfam" id="PF05699"/>
    </source>
</evidence>
<sequence>MGHKLQWQNPTSRRIRCFGHILHLVAKALLFIKDSNTLEDLDADDFAGWTKRGPVGKLHNLVVWVNRSNKATAILRKLQDEDPDKSYPGTLDVVLDNSTRWLSQYYMIERAIKLRRYLEELIDITIQSSRKFQRPRSTRTQPPSQLPRCLEEANLLSDADWMPSVGSEIFLECSIPVFCGLKGTVSSEYVAVAFEFLLSTLEKAKTEATHRAEPSYYSSCVNSAWAKLNKYYTKLDETPIYYAATVLHPGIQWSFLTKAYGEKEEWLFAARQLIQKLWEEEYRDLPAQWEISSSNLPAAVRAREYNPFDSFQDELISSTRHGHDETTDELERWLSTKQDIYTTYDNPLEYWSAKRFEYPRVAKMAIDILSVPAMASECERTFSSAGSMVQPKRSRLDVSTIAVTQTVRSWLRAGLLEGYEGLLKEVGDDTAEN</sequence>
<evidence type="ECO:0000256" key="5">
    <source>
        <dbReference type="ARBA" id="ARBA00023242"/>
    </source>
</evidence>
<dbReference type="Proteomes" id="UP000694050">
    <property type="component" value="Unassembled WGS sequence"/>
</dbReference>
<protein>
    <recommendedName>
        <fullName evidence="6">HAT C-terminal dimerisation domain-containing protein</fullName>
    </recommendedName>
</protein>
<dbReference type="InterPro" id="IPR008906">
    <property type="entry name" value="HATC_C_dom"/>
</dbReference>
<evidence type="ECO:0000256" key="1">
    <source>
        <dbReference type="ARBA" id="ARBA00004123"/>
    </source>
</evidence>
<evidence type="ECO:0000313" key="7">
    <source>
        <dbReference type="EMBL" id="KAG7404486.1"/>
    </source>
</evidence>
<dbReference type="EMBL" id="JAELUQ010000013">
    <property type="protein sequence ID" value="KAG7404486.1"/>
    <property type="molecule type" value="Genomic_DNA"/>
</dbReference>
<dbReference type="PANTHER" id="PTHR46481">
    <property type="entry name" value="ZINC FINGER BED DOMAIN-CONTAINING PROTEIN 4"/>
    <property type="match status" value="1"/>
</dbReference>
<comment type="subcellular location">
    <subcellularLocation>
        <location evidence="1">Nucleus</location>
    </subcellularLocation>
</comment>
<keyword evidence="4" id="KW-0862">Zinc</keyword>
<evidence type="ECO:0000256" key="4">
    <source>
        <dbReference type="ARBA" id="ARBA00022833"/>
    </source>
</evidence>
<dbReference type="GO" id="GO:0005634">
    <property type="term" value="C:nucleus"/>
    <property type="evidence" value="ECO:0007669"/>
    <property type="project" value="UniProtKB-SubCell"/>
</dbReference>
<feature type="domain" description="HAT C-terminal dimerisation" evidence="6">
    <location>
        <begin position="330"/>
        <end position="411"/>
    </location>
</feature>
<evidence type="ECO:0000256" key="2">
    <source>
        <dbReference type="ARBA" id="ARBA00022723"/>
    </source>
</evidence>
<organism evidence="7 8">
    <name type="scientific">Fusarium oxysporum f. sp. rapae</name>
    <dbReference type="NCBI Taxonomy" id="485398"/>
    <lineage>
        <taxon>Eukaryota</taxon>
        <taxon>Fungi</taxon>
        <taxon>Dikarya</taxon>
        <taxon>Ascomycota</taxon>
        <taxon>Pezizomycotina</taxon>
        <taxon>Sordariomycetes</taxon>
        <taxon>Hypocreomycetidae</taxon>
        <taxon>Hypocreales</taxon>
        <taxon>Nectriaceae</taxon>
        <taxon>Fusarium</taxon>
        <taxon>Fusarium oxysporum species complex</taxon>
    </lineage>
</organism>
<keyword evidence="3" id="KW-0863">Zinc-finger</keyword>
<gene>
    <name evidence="7" type="ORF">Forpe1208_v015715</name>
</gene>
<dbReference type="InterPro" id="IPR052035">
    <property type="entry name" value="ZnF_BED_domain_contain"/>
</dbReference>
<dbReference type="Pfam" id="PF05699">
    <property type="entry name" value="Dimer_Tnp_hAT"/>
    <property type="match status" value="1"/>
</dbReference>